<dbReference type="InterPro" id="IPR036388">
    <property type="entry name" value="WH-like_DNA-bd_sf"/>
</dbReference>
<dbReference type="AlphaFoldDB" id="A0A7D4XH36"/>
<dbReference type="Pfam" id="PF12840">
    <property type="entry name" value="HTH_20"/>
    <property type="match status" value="1"/>
</dbReference>
<dbReference type="PANTHER" id="PTHR38600">
    <property type="entry name" value="TRANSCRIPTIONAL REGULATORY PROTEIN"/>
    <property type="match status" value="1"/>
</dbReference>
<protein>
    <submittedName>
        <fullName evidence="2">Helix-turn-helix transcriptional regulator</fullName>
    </submittedName>
</protein>
<dbReference type="PROSITE" id="PS50987">
    <property type="entry name" value="HTH_ARSR_2"/>
    <property type="match status" value="1"/>
</dbReference>
<dbReference type="InterPro" id="IPR001845">
    <property type="entry name" value="HTH_ArsR_DNA-bd_dom"/>
</dbReference>
<dbReference type="Gene3D" id="1.10.10.10">
    <property type="entry name" value="Winged helix-like DNA-binding domain superfamily/Winged helix DNA-binding domain"/>
    <property type="match status" value="1"/>
</dbReference>
<dbReference type="PRINTS" id="PR00778">
    <property type="entry name" value="HTHARSR"/>
</dbReference>
<sequence>MSSGDDQDAVFKALGDARRRAMLDLLKTRPRTTGELADHFPELDRCTVMQHLGVLEKAGLVIAKRRGRNRWNHLNPLPIKEIHDRWISRYAEGAVDLLARLKSDLEESE</sequence>
<dbReference type="SMART" id="SM00418">
    <property type="entry name" value="HTH_ARSR"/>
    <property type="match status" value="1"/>
</dbReference>
<feature type="domain" description="HTH arsR-type" evidence="1">
    <location>
        <begin position="1"/>
        <end position="94"/>
    </location>
</feature>
<dbReference type="SUPFAM" id="SSF46785">
    <property type="entry name" value="Winged helix' DNA-binding domain"/>
    <property type="match status" value="1"/>
</dbReference>
<dbReference type="EMBL" id="MT520819">
    <property type="protein sequence ID" value="QKW93947.1"/>
    <property type="molecule type" value="Genomic_DNA"/>
</dbReference>
<dbReference type="InterPro" id="IPR011991">
    <property type="entry name" value="ArsR-like_HTH"/>
</dbReference>
<dbReference type="GO" id="GO:0003700">
    <property type="term" value="F:DNA-binding transcription factor activity"/>
    <property type="evidence" value="ECO:0007669"/>
    <property type="project" value="InterPro"/>
</dbReference>
<dbReference type="InterPro" id="IPR036390">
    <property type="entry name" value="WH_DNA-bd_sf"/>
</dbReference>
<accession>A0A7D4XH36</accession>
<reference evidence="2" key="1">
    <citation type="journal article" date="2020" name="Molecules">
        <title>2-Hydroxysorangiadenosine: Structure and Biosynthesis of a Myxobacterial Sesquiterpene-Nucleoside.</title>
        <authorList>
            <person name="Okoth D.A."/>
            <person name="Hug J.J."/>
            <person name="Garcia R."/>
            <person name="Sproer C."/>
            <person name="Overmann J."/>
            <person name="Muller R."/>
        </authorList>
    </citation>
    <scope>NUCLEOTIDE SEQUENCE</scope>
    <source>
        <strain evidence="2">MCy10943</strain>
    </source>
</reference>
<proteinExistence type="predicted"/>
<organism evidence="2">
    <name type="scientific">Vitiosangium cumulatum</name>
    <dbReference type="NCBI Taxonomy" id="1867796"/>
    <lineage>
        <taxon>Bacteria</taxon>
        <taxon>Pseudomonadati</taxon>
        <taxon>Myxococcota</taxon>
        <taxon>Myxococcia</taxon>
        <taxon>Myxococcales</taxon>
        <taxon>Cystobacterineae</taxon>
        <taxon>Archangiaceae</taxon>
        <taxon>Vitiosangium</taxon>
    </lineage>
</organism>
<evidence type="ECO:0000313" key="2">
    <source>
        <dbReference type="EMBL" id="QKW93947.1"/>
    </source>
</evidence>
<dbReference type="CDD" id="cd00090">
    <property type="entry name" value="HTH_ARSR"/>
    <property type="match status" value="1"/>
</dbReference>
<evidence type="ECO:0000259" key="1">
    <source>
        <dbReference type="PROSITE" id="PS50987"/>
    </source>
</evidence>
<name>A0A7D4XH36_9BACT</name>
<dbReference type="PANTHER" id="PTHR38600:SF1">
    <property type="entry name" value="TRANSCRIPTIONAL REGULATORY PROTEIN"/>
    <property type="match status" value="1"/>
</dbReference>